<accession>A0A8J2MLD7</accession>
<dbReference type="EMBL" id="CAKAEH010001221">
    <property type="protein sequence ID" value="CAG9533149.1"/>
    <property type="molecule type" value="Genomic_DNA"/>
</dbReference>
<keyword evidence="1" id="KW-0732">Signal</keyword>
<proteinExistence type="predicted"/>
<dbReference type="OrthoDB" id="5803198at2759"/>
<keyword evidence="3" id="KW-1185">Reference proteome</keyword>
<evidence type="ECO:0000313" key="2">
    <source>
        <dbReference type="EMBL" id="CAG9533149.1"/>
    </source>
</evidence>
<evidence type="ECO:0000256" key="1">
    <source>
        <dbReference type="SAM" id="SignalP"/>
    </source>
</evidence>
<feature type="chain" id="PRO_5035263641" evidence="1">
    <location>
        <begin position="23"/>
        <end position="342"/>
    </location>
</feature>
<feature type="non-terminal residue" evidence="2">
    <location>
        <position position="1"/>
    </location>
</feature>
<organism evidence="2 3">
    <name type="scientific">Cercopithifilaria johnstoni</name>
    <dbReference type="NCBI Taxonomy" id="2874296"/>
    <lineage>
        <taxon>Eukaryota</taxon>
        <taxon>Metazoa</taxon>
        <taxon>Ecdysozoa</taxon>
        <taxon>Nematoda</taxon>
        <taxon>Chromadorea</taxon>
        <taxon>Rhabditida</taxon>
        <taxon>Spirurina</taxon>
        <taxon>Spiruromorpha</taxon>
        <taxon>Filarioidea</taxon>
        <taxon>Onchocercidae</taxon>
        <taxon>Cercopithifilaria</taxon>
    </lineage>
</organism>
<protein>
    <submittedName>
        <fullName evidence="2">Uncharacterized protein</fullName>
    </submittedName>
</protein>
<dbReference type="Proteomes" id="UP000746747">
    <property type="component" value="Unassembled WGS sequence"/>
</dbReference>
<feature type="signal peptide" evidence="1">
    <location>
        <begin position="1"/>
        <end position="22"/>
    </location>
</feature>
<sequence>MRCYSLLSVFLVSAFVINITVAKRPFNSRAYSEVDEKGYMKISVADLIKPGEHIRFLARRFPDTKADAFDIIQMGFIYSKSDLFLSHGRGNFSPKYPFWFDRKNYVVYMRIVHWIYEKKFVVTRKIYLKHSIVTFGFYKSFGVFQKPEQFFYTNEGHYTDLVFATGYANYFVDHSHYFYVQGEKKFVYDHLRTPPDEFSGKEVIPEEVKGGPIVFICNCVEAYRSYLGKSTSFHGDTDQLMLLSMGSPMPYRATFGFGGFYLTQRAYFAGFFTNTIIAEIKTISSTYVFYLHNNSVVFNNTTLKIEKGLYTSDMFEQIGSISFINAGETLAVCYLSLSYFSF</sequence>
<dbReference type="AlphaFoldDB" id="A0A8J2MLD7"/>
<gene>
    <name evidence="2" type="ORF">CJOHNSTONI_LOCUS3404</name>
</gene>
<name>A0A8J2MLD7_9BILA</name>
<comment type="caution">
    <text evidence="2">The sequence shown here is derived from an EMBL/GenBank/DDBJ whole genome shotgun (WGS) entry which is preliminary data.</text>
</comment>
<evidence type="ECO:0000313" key="3">
    <source>
        <dbReference type="Proteomes" id="UP000746747"/>
    </source>
</evidence>
<reference evidence="2" key="1">
    <citation type="submission" date="2021-09" db="EMBL/GenBank/DDBJ databases">
        <authorList>
            <consortium name="Pathogen Informatics"/>
        </authorList>
    </citation>
    <scope>NUCLEOTIDE SEQUENCE</scope>
</reference>